<dbReference type="EMBL" id="JABBXH010000001">
    <property type="protein sequence ID" value="NMP30654.1"/>
    <property type="molecule type" value="Genomic_DNA"/>
</dbReference>
<dbReference type="PANTHER" id="PTHR44936">
    <property type="entry name" value="SENSOR PROTEIN CREC"/>
    <property type="match status" value="1"/>
</dbReference>
<keyword evidence="10" id="KW-0472">Membrane</keyword>
<dbReference type="CDD" id="cd00082">
    <property type="entry name" value="HisKA"/>
    <property type="match status" value="1"/>
</dbReference>
<dbReference type="SUPFAM" id="SSF55874">
    <property type="entry name" value="ATPase domain of HSP90 chaperone/DNA topoisomerase II/histidine kinase"/>
    <property type="match status" value="1"/>
</dbReference>
<dbReference type="InterPro" id="IPR050980">
    <property type="entry name" value="2C_sensor_his_kinase"/>
</dbReference>
<dbReference type="SMART" id="SM00387">
    <property type="entry name" value="HATPase_c"/>
    <property type="match status" value="1"/>
</dbReference>
<feature type="domain" description="HAMP" evidence="12">
    <location>
        <begin position="175"/>
        <end position="227"/>
    </location>
</feature>
<evidence type="ECO:0000256" key="7">
    <source>
        <dbReference type="ARBA" id="ARBA00022741"/>
    </source>
</evidence>
<dbReference type="Gene3D" id="1.10.287.130">
    <property type="match status" value="1"/>
</dbReference>
<dbReference type="EC" id="2.7.13.3" evidence="3"/>
<dbReference type="PANTHER" id="PTHR44936:SF10">
    <property type="entry name" value="SENSOR PROTEIN RSTB"/>
    <property type="match status" value="1"/>
</dbReference>
<name>A0A7Y0L9W1_9GAMM</name>
<evidence type="ECO:0000256" key="6">
    <source>
        <dbReference type="ARBA" id="ARBA00022679"/>
    </source>
</evidence>
<feature type="domain" description="Histidine kinase" evidence="11">
    <location>
        <begin position="235"/>
        <end position="439"/>
    </location>
</feature>
<sequence length="439" mass="49712">MNLSKINFPNMRLPNLNLYTRFFLLFSINTILLVTLIILGSFSISENEAEKIVSDRHEALYDMMAKLVQGPIDIESLKAEAKKNRVSIQINRGEETWRTGSTLPSSSELMTNAVALGKLYFTKVGSKYFIFTTSNNSTIAVTSQIANLIVYPNWLVLWPWLGVLMVLFISYKTLNSQLTPIRNAIHSASQISQGDLKYRIKSHPNNELGNLTKGLNKMAENLEELFASKNELLLSVSHELRSPMARMKVLLAFLEKGEIESKLNREINKMDAIVEQLLESERLRDSHKLLNLESYFFPNVMDDIMTSFDRNESIQLESNIPEIVVNIDLGRFKFLIRNLIENALKHNINSRPVIVTCQEGNNELAITIRDFGSGIDPEFLPRLFEPFSQAEHVENRSNNGVGLGLFLCKRIAIAHGGELFVNSELNKGSEFTFRLPVAA</sequence>
<keyword evidence="5" id="KW-0597">Phosphoprotein</keyword>
<evidence type="ECO:0000256" key="2">
    <source>
        <dbReference type="ARBA" id="ARBA00004651"/>
    </source>
</evidence>
<keyword evidence="6" id="KW-0808">Transferase</keyword>
<dbReference type="InterPro" id="IPR003661">
    <property type="entry name" value="HisK_dim/P_dom"/>
</dbReference>
<dbReference type="AlphaFoldDB" id="A0A7Y0L9W1"/>
<dbReference type="InterPro" id="IPR036097">
    <property type="entry name" value="HisK_dim/P_sf"/>
</dbReference>
<evidence type="ECO:0000259" key="11">
    <source>
        <dbReference type="PROSITE" id="PS50109"/>
    </source>
</evidence>
<dbReference type="InterPro" id="IPR005467">
    <property type="entry name" value="His_kinase_dom"/>
</dbReference>
<dbReference type="CDD" id="cd06225">
    <property type="entry name" value="HAMP"/>
    <property type="match status" value="1"/>
</dbReference>
<evidence type="ECO:0000256" key="4">
    <source>
        <dbReference type="ARBA" id="ARBA00022475"/>
    </source>
</evidence>
<keyword evidence="9" id="KW-0067">ATP-binding</keyword>
<accession>A0A7Y0L9W1</accession>
<dbReference type="GO" id="GO:0000155">
    <property type="term" value="F:phosphorelay sensor kinase activity"/>
    <property type="evidence" value="ECO:0007669"/>
    <property type="project" value="InterPro"/>
</dbReference>
<evidence type="ECO:0000313" key="14">
    <source>
        <dbReference type="Proteomes" id="UP000568664"/>
    </source>
</evidence>
<dbReference type="CDD" id="cd00075">
    <property type="entry name" value="HATPase"/>
    <property type="match status" value="1"/>
</dbReference>
<dbReference type="PRINTS" id="PR00344">
    <property type="entry name" value="BCTRLSENSOR"/>
</dbReference>
<comment type="caution">
    <text evidence="13">The sequence shown here is derived from an EMBL/GenBank/DDBJ whole genome shotgun (WGS) entry which is preliminary data.</text>
</comment>
<comment type="catalytic activity">
    <reaction evidence="1">
        <text>ATP + protein L-histidine = ADP + protein N-phospho-L-histidine.</text>
        <dbReference type="EC" id="2.7.13.3"/>
    </reaction>
</comment>
<dbReference type="InterPro" id="IPR003594">
    <property type="entry name" value="HATPase_dom"/>
</dbReference>
<dbReference type="PROSITE" id="PS50109">
    <property type="entry name" value="HIS_KIN"/>
    <property type="match status" value="1"/>
</dbReference>
<dbReference type="Pfam" id="PF00672">
    <property type="entry name" value="HAMP"/>
    <property type="match status" value="1"/>
</dbReference>
<dbReference type="GO" id="GO:0005886">
    <property type="term" value="C:plasma membrane"/>
    <property type="evidence" value="ECO:0007669"/>
    <property type="project" value="UniProtKB-SubCell"/>
</dbReference>
<proteinExistence type="predicted"/>
<keyword evidence="7" id="KW-0547">Nucleotide-binding</keyword>
<comment type="subcellular location">
    <subcellularLocation>
        <location evidence="2">Cell membrane</location>
        <topology evidence="2">Multi-pass membrane protein</topology>
    </subcellularLocation>
</comment>
<dbReference type="PROSITE" id="PS50885">
    <property type="entry name" value="HAMP"/>
    <property type="match status" value="1"/>
</dbReference>
<dbReference type="Proteomes" id="UP000568664">
    <property type="component" value="Unassembled WGS sequence"/>
</dbReference>
<evidence type="ECO:0000256" key="10">
    <source>
        <dbReference type="SAM" id="Phobius"/>
    </source>
</evidence>
<dbReference type="InterPro" id="IPR003660">
    <property type="entry name" value="HAMP_dom"/>
</dbReference>
<keyword evidence="10" id="KW-0812">Transmembrane</keyword>
<evidence type="ECO:0000256" key="9">
    <source>
        <dbReference type="ARBA" id="ARBA00022840"/>
    </source>
</evidence>
<feature type="transmembrane region" description="Helical" evidence="10">
    <location>
        <begin position="20"/>
        <end position="42"/>
    </location>
</feature>
<keyword evidence="8 13" id="KW-0418">Kinase</keyword>
<keyword evidence="10" id="KW-1133">Transmembrane helix</keyword>
<dbReference type="Gene3D" id="3.30.565.10">
    <property type="entry name" value="Histidine kinase-like ATPase, C-terminal domain"/>
    <property type="match status" value="1"/>
</dbReference>
<dbReference type="RefSeq" id="WP_169073940.1">
    <property type="nucleotide sequence ID" value="NZ_JABBXH010000001.1"/>
</dbReference>
<dbReference type="Pfam" id="PF02518">
    <property type="entry name" value="HATPase_c"/>
    <property type="match status" value="1"/>
</dbReference>
<dbReference type="SUPFAM" id="SSF158472">
    <property type="entry name" value="HAMP domain-like"/>
    <property type="match status" value="1"/>
</dbReference>
<evidence type="ECO:0000313" key="13">
    <source>
        <dbReference type="EMBL" id="NMP30654.1"/>
    </source>
</evidence>
<keyword evidence="4" id="KW-1003">Cell membrane</keyword>
<evidence type="ECO:0000256" key="5">
    <source>
        <dbReference type="ARBA" id="ARBA00022553"/>
    </source>
</evidence>
<dbReference type="SUPFAM" id="SSF47384">
    <property type="entry name" value="Homodimeric domain of signal transducing histidine kinase"/>
    <property type="match status" value="1"/>
</dbReference>
<keyword evidence="14" id="KW-1185">Reference proteome</keyword>
<reference evidence="13 14" key="1">
    <citation type="submission" date="2020-04" db="EMBL/GenBank/DDBJ databases">
        <title>Thalassotalea sp. M1531, isolated from the surface of marine red alga.</title>
        <authorList>
            <person name="Pang L."/>
            <person name="Lu D.-C."/>
        </authorList>
    </citation>
    <scope>NUCLEOTIDE SEQUENCE [LARGE SCALE GENOMIC DNA]</scope>
    <source>
        <strain evidence="13 14">M1531</strain>
    </source>
</reference>
<dbReference type="SMART" id="SM00304">
    <property type="entry name" value="HAMP"/>
    <property type="match status" value="1"/>
</dbReference>
<gene>
    <name evidence="13" type="ORF">HII17_03680</name>
</gene>
<organism evidence="13 14">
    <name type="scientific">Thalassotalea algicola</name>
    <dbReference type="NCBI Taxonomy" id="2716224"/>
    <lineage>
        <taxon>Bacteria</taxon>
        <taxon>Pseudomonadati</taxon>
        <taxon>Pseudomonadota</taxon>
        <taxon>Gammaproteobacteria</taxon>
        <taxon>Alteromonadales</taxon>
        <taxon>Colwelliaceae</taxon>
        <taxon>Thalassotalea</taxon>
    </lineage>
</organism>
<evidence type="ECO:0000256" key="8">
    <source>
        <dbReference type="ARBA" id="ARBA00022777"/>
    </source>
</evidence>
<protein>
    <recommendedName>
        <fullName evidence="3">histidine kinase</fullName>
        <ecNumber evidence="3">2.7.13.3</ecNumber>
    </recommendedName>
</protein>
<dbReference type="SMART" id="SM00388">
    <property type="entry name" value="HisKA"/>
    <property type="match status" value="1"/>
</dbReference>
<evidence type="ECO:0000256" key="1">
    <source>
        <dbReference type="ARBA" id="ARBA00000085"/>
    </source>
</evidence>
<dbReference type="Gene3D" id="1.10.8.500">
    <property type="entry name" value="HAMP domain in histidine kinase"/>
    <property type="match status" value="1"/>
</dbReference>
<feature type="transmembrane region" description="Helical" evidence="10">
    <location>
        <begin position="157"/>
        <end position="174"/>
    </location>
</feature>
<dbReference type="GO" id="GO:0005524">
    <property type="term" value="F:ATP binding"/>
    <property type="evidence" value="ECO:0007669"/>
    <property type="project" value="UniProtKB-KW"/>
</dbReference>
<dbReference type="InterPro" id="IPR004358">
    <property type="entry name" value="Sig_transdc_His_kin-like_C"/>
</dbReference>
<evidence type="ECO:0000259" key="12">
    <source>
        <dbReference type="PROSITE" id="PS50885"/>
    </source>
</evidence>
<dbReference type="Pfam" id="PF00512">
    <property type="entry name" value="HisKA"/>
    <property type="match status" value="1"/>
</dbReference>
<evidence type="ECO:0000256" key="3">
    <source>
        <dbReference type="ARBA" id="ARBA00012438"/>
    </source>
</evidence>
<dbReference type="InterPro" id="IPR036890">
    <property type="entry name" value="HATPase_C_sf"/>
</dbReference>